<dbReference type="EMBL" id="CP032090">
    <property type="protein sequence ID" value="AXV64405.1"/>
    <property type="molecule type" value="Genomic_DNA"/>
</dbReference>
<dbReference type="RefSeq" id="WP_051501826.1">
    <property type="nucleotide sequence ID" value="NZ_CP032090.1"/>
</dbReference>
<dbReference type="PANTHER" id="PTHR19308:SF56">
    <property type="entry name" value="START DOMAIN-CONTAINING PROTEIN"/>
    <property type="match status" value="1"/>
</dbReference>
<accession>A0AAD0WBQ0</accession>
<dbReference type="Pfam" id="PF01852">
    <property type="entry name" value="START"/>
    <property type="match status" value="1"/>
</dbReference>
<dbReference type="PROSITE" id="PS50848">
    <property type="entry name" value="START"/>
    <property type="match status" value="1"/>
</dbReference>
<evidence type="ECO:0000313" key="4">
    <source>
        <dbReference type="Proteomes" id="UP000183805"/>
    </source>
</evidence>
<dbReference type="SUPFAM" id="SSF55961">
    <property type="entry name" value="Bet v1-like"/>
    <property type="match status" value="1"/>
</dbReference>
<evidence type="ECO:0000259" key="1">
    <source>
        <dbReference type="PROSITE" id="PS50848"/>
    </source>
</evidence>
<dbReference type="CDD" id="cd08876">
    <property type="entry name" value="START_1"/>
    <property type="match status" value="1"/>
</dbReference>
<evidence type="ECO:0000313" key="3">
    <source>
        <dbReference type="EMBL" id="SFT59733.1"/>
    </source>
</evidence>
<reference evidence="2 5" key="2">
    <citation type="submission" date="2018-08" db="EMBL/GenBank/DDBJ databases">
        <title>Draft genome sequence of Pseudoalteromonas donghaensis HJ51.</title>
        <authorList>
            <person name="Oh J."/>
            <person name="Roh D."/>
        </authorList>
    </citation>
    <scope>NUCLEOTIDE SEQUENCE [LARGE SCALE GENOMIC DNA]</scope>
    <source>
        <strain evidence="2 5">HJ51</strain>
    </source>
</reference>
<evidence type="ECO:0000313" key="2">
    <source>
        <dbReference type="EMBL" id="AXV64405.1"/>
    </source>
</evidence>
<dbReference type="InterPro" id="IPR002913">
    <property type="entry name" value="START_lipid-bd_dom"/>
</dbReference>
<dbReference type="PANTHER" id="PTHR19308">
    <property type="entry name" value="PHOSPHATIDYLCHOLINE TRANSFER PROTEIN"/>
    <property type="match status" value="1"/>
</dbReference>
<reference evidence="3 4" key="1">
    <citation type="submission" date="2016-10" db="EMBL/GenBank/DDBJ databases">
        <authorList>
            <person name="Varghese N."/>
            <person name="Submissions S."/>
        </authorList>
    </citation>
    <scope>NUCLEOTIDE SEQUENCE [LARGE SCALE GENOMIC DNA]</scope>
    <source>
        <strain evidence="3 4">CGMCC 1.8499</strain>
    </source>
</reference>
<gene>
    <name evidence="2" type="ORF">D0907_03470</name>
    <name evidence="3" type="ORF">SAMN04487854_105189</name>
</gene>
<sequence>MPHSILIPTGYKFVNRWLFIGLAWFSCSTVATPIEWHTYKQQEGIKVTYQKHDSGIIEINASVVVEDTKADDFMALLSDTDNAPNWLENVQSVTLIERLSPAETLVYTRFNSPWPVSDRDLVSYSCYHTLSDNKTELKITSQPYVKPLVKGVVRIKELAAYWRLEQQQNNLLITHQAYADPSGAIPHWLSNKVSLKSVFKSLQALREQLKKNAFSRTNPPSVPGKCLS</sequence>
<dbReference type="Proteomes" id="UP000183805">
    <property type="component" value="Unassembled WGS sequence"/>
</dbReference>
<evidence type="ECO:0000313" key="5">
    <source>
        <dbReference type="Proteomes" id="UP000264605"/>
    </source>
</evidence>
<protein>
    <submittedName>
        <fullName evidence="3">START domain-containing protein</fullName>
    </submittedName>
</protein>
<dbReference type="GO" id="GO:0005737">
    <property type="term" value="C:cytoplasm"/>
    <property type="evidence" value="ECO:0007669"/>
    <property type="project" value="UniProtKB-ARBA"/>
</dbReference>
<dbReference type="Proteomes" id="UP000264605">
    <property type="component" value="Chromosome"/>
</dbReference>
<dbReference type="InterPro" id="IPR023393">
    <property type="entry name" value="START-like_dom_sf"/>
</dbReference>
<dbReference type="InterPro" id="IPR051213">
    <property type="entry name" value="START_lipid_transfer"/>
</dbReference>
<dbReference type="GO" id="GO:0008289">
    <property type="term" value="F:lipid binding"/>
    <property type="evidence" value="ECO:0007669"/>
    <property type="project" value="InterPro"/>
</dbReference>
<organism evidence="2 5">
    <name type="scientific">Pseudoalteromonas lipolytica</name>
    <dbReference type="NCBI Taxonomy" id="570156"/>
    <lineage>
        <taxon>Bacteria</taxon>
        <taxon>Pseudomonadati</taxon>
        <taxon>Pseudomonadota</taxon>
        <taxon>Gammaproteobacteria</taxon>
        <taxon>Alteromonadales</taxon>
        <taxon>Pseudoalteromonadaceae</taxon>
        <taxon>Pseudoalteromonas</taxon>
    </lineage>
</organism>
<dbReference type="InterPro" id="IPR028347">
    <property type="entry name" value="START_dom_prot"/>
</dbReference>
<dbReference type="GeneID" id="99504506"/>
<dbReference type="PIRSF" id="PIRSF039033">
    <property type="entry name" value="START_dom"/>
    <property type="match status" value="1"/>
</dbReference>
<keyword evidence="4" id="KW-1185">Reference proteome</keyword>
<dbReference type="AlphaFoldDB" id="A0AAD0WBQ0"/>
<proteinExistence type="predicted"/>
<name>A0AAD0WBQ0_9GAMM</name>
<dbReference type="KEGG" id="pdj:D0907_03470"/>
<feature type="domain" description="START" evidence="1">
    <location>
        <begin position="36"/>
        <end position="214"/>
    </location>
</feature>
<dbReference type="EMBL" id="FPAZ01000005">
    <property type="protein sequence ID" value="SFT59733.1"/>
    <property type="molecule type" value="Genomic_DNA"/>
</dbReference>
<dbReference type="Gene3D" id="3.30.530.20">
    <property type="match status" value="1"/>
</dbReference>